<dbReference type="GO" id="GO:0006606">
    <property type="term" value="P:protein import into nucleus"/>
    <property type="evidence" value="ECO:0007669"/>
    <property type="project" value="TreeGrafter"/>
</dbReference>
<evidence type="ECO:0000256" key="6">
    <source>
        <dbReference type="ARBA" id="ARBA00023132"/>
    </source>
</evidence>
<dbReference type="Pfam" id="PF21093">
    <property type="entry name" value="Nup188_N-subdom_III"/>
    <property type="match status" value="2"/>
</dbReference>
<keyword evidence="2" id="KW-0813">Transport</keyword>
<dbReference type="OrthoDB" id="102511at2759"/>
<evidence type="ECO:0000256" key="3">
    <source>
        <dbReference type="ARBA" id="ARBA00022816"/>
    </source>
</evidence>
<keyword evidence="3" id="KW-0509">mRNA transport</keyword>
<dbReference type="Pfam" id="PF21094">
    <property type="entry name" value="Nup188_SH3-like"/>
    <property type="match status" value="1"/>
</dbReference>
<keyword evidence="7" id="KW-0539">Nucleus</keyword>
<keyword evidence="5" id="KW-0811">Translocation</keyword>
<dbReference type="InterPro" id="IPR044840">
    <property type="entry name" value="Nup188"/>
</dbReference>
<comment type="subcellular location">
    <subcellularLocation>
        <location evidence="1">Nucleus</location>
        <location evidence="1">Nuclear pore complex</location>
    </subcellularLocation>
</comment>
<sequence length="1796" mass="198756">MERHVCCECVLPGRPDGPTDISRYSSSWRRIYATLKSPSPSPFAVQLITKNISSSTSLAALKNPHEAFPAPSPASKSAFERTTAAVNSPPSGTNLPDIAQLKKEALALSQTLGIDELSALRLIILDHENKSETDLINCSSSGTINEIENGIDTVFGNGDEANLKASQAEQTDSEKEQGLLFKRIGLYFLERRYVLRCAQHLVSAALEEDETSNTWTSLGRKVLEQILEKDGGIASAGRLIDGLKSRTTGKRSECPGWVSDFRETIGEEVLFEWEKQEMLEAIHLIQLLFVLFYKPIRPTPEVVSKWFQLMQETEFMCLVTKSQYYRFNPDIANLYRFLNPLAALTSLPLIALKSLSLKFFDDWKEDGPSKDENLYIYNSETVNTINRALHNAPGAGFVAIVAFAWSLIVGRIKTYCQISYEEENDGRSIQTDDEDAFEEDENAVYLKHAAPGAVVLAMEKQIEGGSKATIQMAEASCKQMWEAVLSLTTPIAESFWIGSEEDCVKMQEVLSILIRQSIEHVDFGLAMFQASLAVHEPMSESHKKGKVPAFVAEFWSSKHVREKILFPVRLRFPYESLPFLRVARALSGIPNLWNGYLREMQTYTQTLPPRFQDYENDASNENIIYLASPLVLFAPRQDVQCITDEQSGVIIPPGTMGQIISEGRTPLVVMWEYRYSPLGLFGRVLEVAVLGAPAGGAGEVVTYGRISDGLSEKEQVTEIIHILGSIMNNLLANGVTAQVSEEIMLLLGDASDIVGRNRDVVSLVLDILEQDICEAQQGRAASTDAVVTGIEFTTALARSLPGRVWPFLARSALLERHGHGGALSAIVSTLEVSKGDYSFTLAALDLFHHLVEEALHTCVSTHNDQASERTPGRSLMVLSGNNGFAGKNGSNMGVSRSVQAEILAEFTRWAIEVFESYRGWRYNTGINHRLQIGRKIARTFSIMLDSVYGVGEVSEESQKITAVLELATEQIVRIFLADAVGSLSVPPFTGAIVDGVDTPETSLHTKTFEAWVAHTATMLEFASALIRVRMYLKRPPSLLENRLYQESYAIAKMFAIHPAYRIPSLELLETMVEAYGSSVSAPNEEPPSLLGHLGSDCASSLIASFSGLDLPEPNLEIRIWNFISAVVSNRQQGMSILILNGETITFAGFKGKGSEEGKDKQPAKKNSIITTALDALANIRELPTSRALAMLETVVLAHNFWSLAMPDLGNHPKLLDSLMNYIPTVPFDFPVNDSIETLTEKANKIEICSQIAKLFTMYIHSRRAKSRDPGFIGKLVPNLKFYFDSAVRISGYRPSLHGLLKSNIESKWPKLDIANLRRTKLTNQNYGPNFVYDLGLAAKILGFHPSWAMTGSSFKKELENANVNLSIIDSQVTLLYSWKLLALELCNLLPKSPGLEKALVKVVIDNLNANCDSSQTPAPVFESVVSERASFAFLLFRRLQEQYKKENYGLYSDVLPTVWKSIYSSRHAFEASVRNSQLGYFRPLLRILYMALVITGSRDDANDPALASLVTDILSLVVAQGAKEMSQAILQHSESAQPEDLALITAILQAALHIPKLDTMHTSLVSYLQEANTVAAITTLYSWSHALTPPDPIYGEIAIIFLLELSGSRVLAEHLVQENVFSSLLASDVSYELKSSSLSPITSPRLYAIWARGILPLCVNLLVAIGRRMFPDLHTVLGFFTEQIADVVKHWEGKPDYVTVSQVRELTTLVVLLRALDAIEGNLVAGWDKTAVQEGVDYLLQHKKYLATLVVATTVEEEEELVVKDGVREVEQGLCKKVVEGLEEVAAILGERERKE</sequence>
<keyword evidence="4" id="KW-0653">Protein transport</keyword>
<evidence type="ECO:0000313" key="13">
    <source>
        <dbReference type="EMBL" id="RPA84620.1"/>
    </source>
</evidence>
<keyword evidence="6" id="KW-0906">Nuclear pore complex</keyword>
<dbReference type="InterPro" id="IPR041634">
    <property type="entry name" value="Nup188_C"/>
</dbReference>
<evidence type="ECO:0000256" key="9">
    <source>
        <dbReference type="ARBA" id="ARBA00040174"/>
    </source>
</evidence>
<protein>
    <recommendedName>
        <fullName evidence="9">Nucleoporin NUP188</fullName>
    </recommendedName>
</protein>
<evidence type="ECO:0000259" key="11">
    <source>
        <dbReference type="Pfam" id="PF18378"/>
    </source>
</evidence>
<keyword evidence="14" id="KW-1185">Reference proteome</keyword>
<dbReference type="PANTHER" id="PTHR31431:SF1">
    <property type="entry name" value="NUCLEOPORIN NUP188"/>
    <property type="match status" value="1"/>
</dbReference>
<dbReference type="GO" id="GO:0044611">
    <property type="term" value="C:nuclear pore inner ring"/>
    <property type="evidence" value="ECO:0007669"/>
    <property type="project" value="TreeGrafter"/>
</dbReference>
<evidence type="ECO:0000256" key="8">
    <source>
        <dbReference type="ARBA" id="ARBA00038387"/>
    </source>
</evidence>
<dbReference type="GO" id="GO:0017056">
    <property type="term" value="F:structural constituent of nuclear pore"/>
    <property type="evidence" value="ECO:0007669"/>
    <property type="project" value="InterPro"/>
</dbReference>
<dbReference type="Pfam" id="PF10487">
    <property type="entry name" value="Nup188_N"/>
    <property type="match status" value="1"/>
</dbReference>
<dbReference type="GO" id="GO:0051028">
    <property type="term" value="P:mRNA transport"/>
    <property type="evidence" value="ECO:0007669"/>
    <property type="project" value="UniProtKB-KW"/>
</dbReference>
<feature type="domain" description="Nucleoporin Nup188 N-terminal subdomain III" evidence="12">
    <location>
        <begin position="668"/>
        <end position="857"/>
    </location>
</feature>
<accession>A0A3N4IKG4</accession>
<dbReference type="EMBL" id="ML119658">
    <property type="protein sequence ID" value="RPA84620.1"/>
    <property type="molecule type" value="Genomic_DNA"/>
</dbReference>
<dbReference type="Proteomes" id="UP000275078">
    <property type="component" value="Unassembled WGS sequence"/>
</dbReference>
<evidence type="ECO:0000256" key="4">
    <source>
        <dbReference type="ARBA" id="ARBA00022927"/>
    </source>
</evidence>
<evidence type="ECO:0000256" key="2">
    <source>
        <dbReference type="ARBA" id="ARBA00022448"/>
    </source>
</evidence>
<proteinExistence type="inferred from homology"/>
<name>A0A3N4IKG4_ASCIM</name>
<evidence type="ECO:0000259" key="10">
    <source>
        <dbReference type="Pfam" id="PF10487"/>
    </source>
</evidence>
<evidence type="ECO:0000256" key="5">
    <source>
        <dbReference type="ARBA" id="ARBA00023010"/>
    </source>
</evidence>
<dbReference type="InterPro" id="IPR018864">
    <property type="entry name" value="Nucleoporin_Nup188_N"/>
</dbReference>
<evidence type="ECO:0000313" key="14">
    <source>
        <dbReference type="Proteomes" id="UP000275078"/>
    </source>
</evidence>
<evidence type="ECO:0000256" key="7">
    <source>
        <dbReference type="ARBA" id="ARBA00023242"/>
    </source>
</evidence>
<dbReference type="InterPro" id="IPR048883">
    <property type="entry name" value="Nup188_N-subdom_III"/>
</dbReference>
<reference evidence="13 14" key="1">
    <citation type="journal article" date="2018" name="Nat. Ecol. Evol.">
        <title>Pezizomycetes genomes reveal the molecular basis of ectomycorrhizal truffle lifestyle.</title>
        <authorList>
            <person name="Murat C."/>
            <person name="Payen T."/>
            <person name="Noel B."/>
            <person name="Kuo A."/>
            <person name="Morin E."/>
            <person name="Chen J."/>
            <person name="Kohler A."/>
            <person name="Krizsan K."/>
            <person name="Balestrini R."/>
            <person name="Da Silva C."/>
            <person name="Montanini B."/>
            <person name="Hainaut M."/>
            <person name="Levati E."/>
            <person name="Barry K.W."/>
            <person name="Belfiori B."/>
            <person name="Cichocki N."/>
            <person name="Clum A."/>
            <person name="Dockter R.B."/>
            <person name="Fauchery L."/>
            <person name="Guy J."/>
            <person name="Iotti M."/>
            <person name="Le Tacon F."/>
            <person name="Lindquist E.A."/>
            <person name="Lipzen A."/>
            <person name="Malagnac F."/>
            <person name="Mello A."/>
            <person name="Molinier V."/>
            <person name="Miyauchi S."/>
            <person name="Poulain J."/>
            <person name="Riccioni C."/>
            <person name="Rubini A."/>
            <person name="Sitrit Y."/>
            <person name="Splivallo R."/>
            <person name="Traeger S."/>
            <person name="Wang M."/>
            <person name="Zifcakova L."/>
            <person name="Wipf D."/>
            <person name="Zambonelli A."/>
            <person name="Paolocci F."/>
            <person name="Nowrousian M."/>
            <person name="Ottonello S."/>
            <person name="Baldrian P."/>
            <person name="Spatafora J.W."/>
            <person name="Henrissat B."/>
            <person name="Nagy L.G."/>
            <person name="Aury J.M."/>
            <person name="Wincker P."/>
            <person name="Grigoriev I.V."/>
            <person name="Bonfante P."/>
            <person name="Martin F.M."/>
        </authorList>
    </citation>
    <scope>NUCLEOTIDE SEQUENCE [LARGE SCALE GENOMIC DNA]</scope>
    <source>
        <strain evidence="13 14">RN42</strain>
    </source>
</reference>
<dbReference type="Gene3D" id="1.25.10.70">
    <property type="match status" value="1"/>
</dbReference>
<organism evidence="13 14">
    <name type="scientific">Ascobolus immersus RN42</name>
    <dbReference type="NCBI Taxonomy" id="1160509"/>
    <lineage>
        <taxon>Eukaryota</taxon>
        <taxon>Fungi</taxon>
        <taxon>Dikarya</taxon>
        <taxon>Ascomycota</taxon>
        <taxon>Pezizomycotina</taxon>
        <taxon>Pezizomycetes</taxon>
        <taxon>Pezizales</taxon>
        <taxon>Ascobolaceae</taxon>
        <taxon>Ascobolus</taxon>
    </lineage>
</organism>
<evidence type="ECO:0000259" key="12">
    <source>
        <dbReference type="Pfam" id="PF21093"/>
    </source>
</evidence>
<comment type="similarity">
    <text evidence="8">Belongs to the Nup188 family.</text>
</comment>
<dbReference type="Pfam" id="PF18378">
    <property type="entry name" value="Nup188_C"/>
    <property type="match status" value="1"/>
</dbReference>
<dbReference type="PANTHER" id="PTHR31431">
    <property type="entry name" value="NUCLEOPORIN NUP188 HOMOLOG"/>
    <property type="match status" value="1"/>
</dbReference>
<evidence type="ECO:0000256" key="1">
    <source>
        <dbReference type="ARBA" id="ARBA00004567"/>
    </source>
</evidence>
<dbReference type="STRING" id="1160509.A0A3N4IKG4"/>
<dbReference type="GO" id="GO:0006405">
    <property type="term" value="P:RNA export from nucleus"/>
    <property type="evidence" value="ECO:0007669"/>
    <property type="project" value="TreeGrafter"/>
</dbReference>
<feature type="domain" description="Nuclear pore protein Nup188 C-terminal" evidence="11">
    <location>
        <begin position="1455"/>
        <end position="1789"/>
    </location>
</feature>
<feature type="domain" description="Nucleoporin Nup188 N-terminal subdomain III" evidence="12">
    <location>
        <begin position="894"/>
        <end position="1142"/>
    </location>
</feature>
<gene>
    <name evidence="13" type="ORF">BJ508DRAFT_222905</name>
</gene>
<feature type="domain" description="Nucleoporin Nup188 N-terminal" evidence="10">
    <location>
        <begin position="100"/>
        <end position="423"/>
    </location>
</feature>